<keyword evidence="1" id="KW-0689">Ribosomal protein</keyword>
<dbReference type="GO" id="GO:0005840">
    <property type="term" value="C:ribosome"/>
    <property type="evidence" value="ECO:0007669"/>
    <property type="project" value="UniProtKB-KW"/>
</dbReference>
<name>A0A3S8TEJ3_9APIC</name>
<evidence type="ECO:0000313" key="1">
    <source>
        <dbReference type="EMBL" id="AZL34661.1"/>
    </source>
</evidence>
<dbReference type="AlphaFoldDB" id="A0A3S8TEJ3"/>
<proteinExistence type="predicted"/>
<keyword evidence="1" id="KW-0687">Ribonucleoprotein</keyword>
<protein>
    <submittedName>
        <fullName evidence="1">Ribosomal protein S17</fullName>
    </submittedName>
</protein>
<reference evidence="1" key="1">
    <citation type="journal article" date="2018" name="Int. J. Parasitol.">
        <title>Next generation sequencing from Hepatozoon canis (Apicomplexa: Coccidia: Adeleorina): Complete apicoplast genome and multiple mitochondrion-associated sequences.</title>
        <authorList>
            <person name="Leveille A.N."/>
            <person name="Baneth G."/>
            <person name="Barta J.R."/>
        </authorList>
    </citation>
    <scope>NUCLEOTIDE SEQUENCE</scope>
</reference>
<accession>A0A3S8TEJ3</accession>
<sequence>MNILTGIVIHKSHKKIKILTKNITIISLKYPILKFYKVLQYIKDSRNEFNYGDKVYIYYNDSNKYIIKIKYHKNDTN</sequence>
<dbReference type="EMBL" id="MH557086">
    <property type="protein sequence ID" value="AZL34661.1"/>
    <property type="molecule type" value="Genomic_DNA"/>
</dbReference>
<organism evidence="1">
    <name type="scientific">Hepatozoon canis</name>
    <dbReference type="NCBI Taxonomy" id="110120"/>
    <lineage>
        <taxon>Eukaryota</taxon>
        <taxon>Sar</taxon>
        <taxon>Alveolata</taxon>
        <taxon>Apicomplexa</taxon>
        <taxon>Adeleorina</taxon>
        <taxon>Hepatozoidae</taxon>
        <taxon>Hepatozoon</taxon>
    </lineage>
</organism>